<dbReference type="SUPFAM" id="SSF160104">
    <property type="entry name" value="Acetoacetate decarboxylase-like"/>
    <property type="match status" value="1"/>
</dbReference>
<reference evidence="2 3" key="1">
    <citation type="submission" date="2019-10" db="EMBL/GenBank/DDBJ databases">
        <title>Georgenia wutianyii sp. nov. and Georgenia yuyongxinii sp. nov. isolated from plateau pika (Ochotona curzoniae) in the Qinghai-Tibet plateau of China.</title>
        <authorList>
            <person name="Tian Z."/>
        </authorList>
    </citation>
    <scope>NUCLEOTIDE SEQUENCE [LARGE SCALE GENOMIC DNA]</scope>
    <source>
        <strain evidence="2 3">JCM 19765</strain>
    </source>
</reference>
<evidence type="ECO:0000256" key="1">
    <source>
        <dbReference type="SAM" id="MobiDB-lite"/>
    </source>
</evidence>
<dbReference type="InterPro" id="IPR023375">
    <property type="entry name" value="ADC_dom_sf"/>
</dbReference>
<name>A0A6N7EK97_9MICO</name>
<dbReference type="OrthoDB" id="150993at2"/>
<keyword evidence="3" id="KW-1185">Reference proteome</keyword>
<dbReference type="AlphaFoldDB" id="A0A6N7EK97"/>
<protein>
    <submittedName>
        <fullName evidence="2">DUF2071 domain-containing protein</fullName>
    </submittedName>
</protein>
<dbReference type="RefSeq" id="WP_152194166.1">
    <property type="nucleotide sequence ID" value="NZ_VUKD01000001.1"/>
</dbReference>
<dbReference type="Gene3D" id="2.40.400.10">
    <property type="entry name" value="Acetoacetate decarboxylase-like"/>
    <property type="match status" value="1"/>
</dbReference>
<dbReference type="InterPro" id="IPR018644">
    <property type="entry name" value="DUF2071"/>
</dbReference>
<sequence>MTGRLPDQPVGLPVSLQNWESLTFLHWAIRPEVVQRLLPDGLEVDSFDGDAWVGVTPFRMRDVRAGALPPVPLLSVFAEVNLRTYVRARDGTSGLWFFSLECPRLAVVLALRAFAVPYRWADVEMVDGADRYEYRSRRRDAQMRAVVTVGESVEADERLDFLTGRWSAYTHRWGRLWRVPVEHEPWPLHQAEAHVAVGSLLAAAGLPTVREPPLVHFSPGVHSRIGAPRPVPAPRVSRRWKPPSMSRNV</sequence>
<organism evidence="2 3">
    <name type="scientific">Georgenia subflava</name>
    <dbReference type="NCBI Taxonomy" id="1622177"/>
    <lineage>
        <taxon>Bacteria</taxon>
        <taxon>Bacillati</taxon>
        <taxon>Actinomycetota</taxon>
        <taxon>Actinomycetes</taxon>
        <taxon>Micrococcales</taxon>
        <taxon>Bogoriellaceae</taxon>
        <taxon>Georgenia</taxon>
    </lineage>
</organism>
<gene>
    <name evidence="2" type="ORF">GB881_06075</name>
</gene>
<evidence type="ECO:0000313" key="3">
    <source>
        <dbReference type="Proteomes" id="UP000437709"/>
    </source>
</evidence>
<accession>A0A6N7EK97</accession>
<dbReference type="PANTHER" id="PTHR39186">
    <property type="entry name" value="DUF2071 FAMILY PROTEIN"/>
    <property type="match status" value="1"/>
</dbReference>
<dbReference type="EMBL" id="WHPC01000015">
    <property type="protein sequence ID" value="MPV36626.1"/>
    <property type="molecule type" value="Genomic_DNA"/>
</dbReference>
<evidence type="ECO:0000313" key="2">
    <source>
        <dbReference type="EMBL" id="MPV36626.1"/>
    </source>
</evidence>
<proteinExistence type="predicted"/>
<dbReference type="Proteomes" id="UP000437709">
    <property type="component" value="Unassembled WGS sequence"/>
</dbReference>
<feature type="region of interest" description="Disordered" evidence="1">
    <location>
        <begin position="226"/>
        <end position="249"/>
    </location>
</feature>
<dbReference type="Pfam" id="PF09844">
    <property type="entry name" value="DUF2071"/>
    <property type="match status" value="1"/>
</dbReference>
<comment type="caution">
    <text evidence="2">The sequence shown here is derived from an EMBL/GenBank/DDBJ whole genome shotgun (WGS) entry which is preliminary data.</text>
</comment>
<dbReference type="PANTHER" id="PTHR39186:SF1">
    <property type="entry name" value="DUF2071 DOMAIN-CONTAINING PROTEIN"/>
    <property type="match status" value="1"/>
</dbReference>